<accession>A0A1E1EV23</accession>
<sequence length="91" mass="10743">MPSKIRKDNNKINNKYNKFFLNSHKEFGVHTDRKKILKKVFELTRIINTLKNFLSKIQGGNLNTESSTKIRKLKYFIGFLEGEIAEIKNRI</sequence>
<evidence type="ECO:0000313" key="4">
    <source>
        <dbReference type="Proteomes" id="UP000241484"/>
    </source>
</evidence>
<organism evidence="2 3">
    <name type="scientific">Acanthamoeba castellanii mimivirus</name>
    <dbReference type="NCBI Taxonomy" id="1899318"/>
    <lineage>
        <taxon>Viruses</taxon>
        <taxon>Varidnaviria</taxon>
        <taxon>Bamfordvirae</taxon>
        <taxon>Nucleocytoviricota</taxon>
        <taxon>Megaviricetes</taxon>
        <taxon>Imitervirales</taxon>
        <taxon>Mimiviridae</taxon>
        <taxon>Megamimivirinae</taxon>
        <taxon>Mimivirus</taxon>
    </lineage>
</organism>
<dbReference type="EMBL" id="AP017645">
    <property type="protein sequence ID" value="BAV62106.1"/>
    <property type="molecule type" value="Genomic_DNA"/>
</dbReference>
<dbReference type="Proteomes" id="UP000241484">
    <property type="component" value="Segment"/>
</dbReference>
<evidence type="ECO:0000313" key="3">
    <source>
        <dbReference type="Proteomes" id="UP000240366"/>
    </source>
</evidence>
<protein>
    <submittedName>
        <fullName evidence="2">Uncharacterized protein</fullName>
    </submittedName>
</protein>
<dbReference type="EMBL" id="AP017644">
    <property type="protein sequence ID" value="BAV61118.1"/>
    <property type="molecule type" value="Genomic_DNA"/>
</dbReference>
<reference evidence="3 4" key="1">
    <citation type="submission" date="2016-09" db="EMBL/GenBank/DDBJ databases">
        <title>Nearly complete genome sequences of 2 Mimiviridae isolates, Mimivirus shirakomae and Mimivirus kasaii from Japanese pond and river mouth.</title>
        <authorList>
            <person name="Takemura M."/>
            <person name="Mikami T."/>
            <person name="Murono S."/>
        </authorList>
    </citation>
    <scope>NUCLEOTIDE SEQUENCE [LARGE SCALE GENOMIC DNA]</scope>
    <source>
        <strain evidence="1 4">Mimivirus kasaii</strain>
        <strain evidence="2 3">Mimivirus shirakomae</strain>
    </source>
</reference>
<dbReference type="Proteomes" id="UP000240366">
    <property type="component" value="Segment"/>
</dbReference>
<name>A0A1E1EV23_9VIRU</name>
<proteinExistence type="predicted"/>
<evidence type="ECO:0000313" key="1">
    <source>
        <dbReference type="EMBL" id="BAV61118.1"/>
    </source>
</evidence>
<evidence type="ECO:0000313" key="2">
    <source>
        <dbReference type="EMBL" id="BAV62106.1"/>
    </source>
</evidence>